<dbReference type="InterPro" id="IPR048839">
    <property type="entry name" value="SPATA2_PUB-like"/>
</dbReference>
<feature type="signal peptide" evidence="3">
    <location>
        <begin position="1"/>
        <end position="43"/>
    </location>
</feature>
<reference evidence="6" key="1">
    <citation type="submission" date="2025-08" db="UniProtKB">
        <authorList>
            <consortium name="RefSeq"/>
        </authorList>
    </citation>
    <scope>IDENTIFICATION</scope>
</reference>
<dbReference type="Proteomes" id="UP001652642">
    <property type="component" value="Chromosome 10"/>
</dbReference>
<dbReference type="RefSeq" id="XP_072836885.1">
    <property type="nucleotide sequence ID" value="XM_072980784.1"/>
</dbReference>
<feature type="region of interest" description="Disordered" evidence="2">
    <location>
        <begin position="506"/>
        <end position="526"/>
    </location>
</feature>
<feature type="region of interest" description="Disordered" evidence="2">
    <location>
        <begin position="261"/>
        <end position="283"/>
    </location>
</feature>
<evidence type="ECO:0000256" key="3">
    <source>
        <dbReference type="SAM" id="SignalP"/>
    </source>
</evidence>
<feature type="region of interest" description="Disordered" evidence="2">
    <location>
        <begin position="323"/>
        <end position="354"/>
    </location>
</feature>
<keyword evidence="5" id="KW-1185">Reference proteome</keyword>
<feature type="chain" id="PRO_5045939540" description="Spermatogenesis-associated protein 2 PUB-like domain-containing protein" evidence="3">
    <location>
        <begin position="44"/>
        <end position="646"/>
    </location>
</feature>
<dbReference type="Pfam" id="PF21388">
    <property type="entry name" value="SPATA2_PUB-like"/>
    <property type="match status" value="1"/>
</dbReference>
<keyword evidence="3" id="KW-0732">Signal</keyword>
<proteinExistence type="inferred from homology"/>
<protein>
    <recommendedName>
        <fullName evidence="4">Spermatogenesis-associated protein 2 PUB-like domain-containing protein</fullName>
    </recommendedName>
</protein>
<comment type="similarity">
    <text evidence="1">Belongs to the SPATA2 family.</text>
</comment>
<evidence type="ECO:0000313" key="5">
    <source>
        <dbReference type="Proteomes" id="UP001652642"/>
    </source>
</evidence>
<dbReference type="GeneID" id="110090661"/>
<dbReference type="PANTHER" id="PTHR15326:SF9">
    <property type="entry name" value="SPERMATOGENESIS-ASSOCIATED PROTEIN 2"/>
    <property type="match status" value="1"/>
</dbReference>
<gene>
    <name evidence="6" type="primary">LOC110090661</name>
</gene>
<feature type="compositionally biased region" description="Polar residues" evidence="2">
    <location>
        <begin position="328"/>
        <end position="338"/>
    </location>
</feature>
<evidence type="ECO:0000256" key="2">
    <source>
        <dbReference type="SAM" id="MobiDB-lite"/>
    </source>
</evidence>
<organism evidence="5 6">
    <name type="scientific">Pogona vitticeps</name>
    <name type="common">central bearded dragon</name>
    <dbReference type="NCBI Taxonomy" id="103695"/>
    <lineage>
        <taxon>Eukaryota</taxon>
        <taxon>Metazoa</taxon>
        <taxon>Chordata</taxon>
        <taxon>Craniata</taxon>
        <taxon>Vertebrata</taxon>
        <taxon>Euteleostomi</taxon>
        <taxon>Lepidosauria</taxon>
        <taxon>Squamata</taxon>
        <taxon>Bifurcata</taxon>
        <taxon>Unidentata</taxon>
        <taxon>Episquamata</taxon>
        <taxon>Toxicofera</taxon>
        <taxon>Iguania</taxon>
        <taxon>Acrodonta</taxon>
        <taxon>Agamidae</taxon>
        <taxon>Amphibolurinae</taxon>
        <taxon>Pogona</taxon>
    </lineage>
</organism>
<dbReference type="Gene3D" id="1.20.58.2190">
    <property type="match status" value="1"/>
</dbReference>
<dbReference type="PANTHER" id="PTHR15326">
    <property type="entry name" value="SPERMATOGENESIS-ASSOCIATED PROTEIN 2/TAMOZHENNIC"/>
    <property type="match status" value="1"/>
</dbReference>
<name>A0ABM5EUQ8_9SAUR</name>
<feature type="domain" description="Spermatogenesis-associated protein 2 PUB-like" evidence="4">
    <location>
        <begin position="141"/>
        <end position="256"/>
    </location>
</feature>
<accession>A0ABM5EUQ8</accession>
<sequence length="646" mass="69950">MGGFRGSRRAPPSPRTAEPGRPPRFFLLLLLLLGGGASPRAEAGTLAAHAGGGKRGCVVVVAVMRGPPSAPTRREEVLAGYRAFCRGRWAEGKLSPCEDPALKSQARRLLLLLPAPARPRVDVAGIAESSLAAEGERPAGRLFRKLGRAFGFLELLCLNLALSPWRKEIRSLKTFTGSFVYCLQSVLPEGIVKRLLEEIGYVPTTSTEFSLVKKLNEEEAEQAAFELFLARIECEDLLETAEDVRGSDLVDILQKRGQKHGCPEGNLAGKHQPSQRKGCQREKNETEIEGFLDPQSGYWTRNELVVDGSERPDLRSEFVLGCPAEPQPVTSEPTPEQNTSERNHEEAFSTSGIKSSDSEDFYSDIVIGQKPLQFTDLPPKASDDAAQVAGFVGTRLLSPDASGPQALAILSDGTLGSSRSYDDCRTQQSCRAMVESKICRAVNCLSIHGPDSTDQPKELKGNSILHSSKLATYDFSSEKEVHDLFSSKPNMQMCRGKLMCPVEETVKQEQTNRTSKRDPQQSDHSKMKVVATGGDKQGFIDLYSATALSCNIPGCECPTVGSNYNRVLEAIPSLCGTRGYSRHVGAQPSSCCTAAPEASYHGVIPADALCQAEGCSLHARSAGYDTCVAPVNESNPESYVLVNKND</sequence>
<feature type="region of interest" description="Disordered" evidence="2">
    <location>
        <begin position="1"/>
        <end position="21"/>
    </location>
</feature>
<evidence type="ECO:0000313" key="6">
    <source>
        <dbReference type="RefSeq" id="XP_072836885.1"/>
    </source>
</evidence>
<evidence type="ECO:0000256" key="1">
    <source>
        <dbReference type="ARBA" id="ARBA00038142"/>
    </source>
</evidence>
<feature type="compositionally biased region" description="Basic and acidic residues" evidence="2">
    <location>
        <begin position="515"/>
        <end position="526"/>
    </location>
</feature>
<evidence type="ECO:0000259" key="4">
    <source>
        <dbReference type="Pfam" id="PF21388"/>
    </source>
</evidence>